<feature type="domain" description="EAL" evidence="11">
    <location>
        <begin position="259"/>
        <end position="513"/>
    </location>
</feature>
<proteinExistence type="predicted"/>
<evidence type="ECO:0000313" key="15">
    <source>
        <dbReference type="Proteomes" id="UP000297914"/>
    </source>
</evidence>
<dbReference type="AlphaFoldDB" id="A0A5F0KF02"/>
<dbReference type="InterPro" id="IPR050706">
    <property type="entry name" value="Cyclic-di-GMP_PDE-like"/>
</dbReference>
<keyword evidence="7 10" id="KW-1133">Transmembrane helix</keyword>
<comment type="caution">
    <text evidence="13">The sequence shown here is derived from an EMBL/GenBank/DDBJ whole genome shotgun (WGS) entry which is preliminary data.</text>
</comment>
<dbReference type="PANTHER" id="PTHR33121">
    <property type="entry name" value="CYCLIC DI-GMP PHOSPHODIESTERASE PDEF"/>
    <property type="match status" value="1"/>
</dbReference>
<evidence type="ECO:0000256" key="1">
    <source>
        <dbReference type="ARBA" id="ARBA00004651"/>
    </source>
</evidence>
<evidence type="ECO:0000256" key="4">
    <source>
        <dbReference type="ARBA" id="ARBA00022636"/>
    </source>
</evidence>
<evidence type="ECO:0000256" key="8">
    <source>
        <dbReference type="ARBA" id="ARBA00023136"/>
    </source>
</evidence>
<dbReference type="EC" id="3.1.4.52" evidence="2"/>
<dbReference type="Proteomes" id="UP000297720">
    <property type="component" value="Unassembled WGS sequence"/>
</dbReference>
<dbReference type="InterPro" id="IPR001633">
    <property type="entry name" value="EAL_dom"/>
</dbReference>
<evidence type="ECO:0000256" key="2">
    <source>
        <dbReference type="ARBA" id="ARBA00012282"/>
    </source>
</evidence>
<dbReference type="InterPro" id="IPR035919">
    <property type="entry name" value="EAL_sf"/>
</dbReference>
<dbReference type="SUPFAM" id="SSF141868">
    <property type="entry name" value="EAL domain-like"/>
    <property type="match status" value="1"/>
</dbReference>
<evidence type="ECO:0000256" key="9">
    <source>
        <dbReference type="ARBA" id="ARBA00034290"/>
    </source>
</evidence>
<dbReference type="InterPro" id="IPR024744">
    <property type="entry name" value="CSS-motif_dom"/>
</dbReference>
<protein>
    <recommendedName>
        <fullName evidence="2">cyclic-guanylate-specific phosphodiesterase</fullName>
        <ecNumber evidence="2">3.1.4.52</ecNumber>
    </recommendedName>
</protein>
<comment type="catalytic activity">
    <reaction evidence="9">
        <text>3',3'-c-di-GMP + H2O = 5'-phosphoguanylyl(3'-&gt;5')guanosine + H(+)</text>
        <dbReference type="Rhea" id="RHEA:24902"/>
        <dbReference type="ChEBI" id="CHEBI:15377"/>
        <dbReference type="ChEBI" id="CHEBI:15378"/>
        <dbReference type="ChEBI" id="CHEBI:58754"/>
        <dbReference type="ChEBI" id="CHEBI:58805"/>
        <dbReference type="EC" id="3.1.4.52"/>
    </reaction>
</comment>
<organism evidence="13 15">
    <name type="scientific">Aeromonas taiwanensis</name>
    <dbReference type="NCBI Taxonomy" id="633417"/>
    <lineage>
        <taxon>Bacteria</taxon>
        <taxon>Pseudomonadati</taxon>
        <taxon>Pseudomonadota</taxon>
        <taxon>Gammaproteobacteria</taxon>
        <taxon>Aeromonadales</taxon>
        <taxon>Aeromonadaceae</taxon>
        <taxon>Aeromonas</taxon>
    </lineage>
</organism>
<dbReference type="GO" id="GO:0005886">
    <property type="term" value="C:plasma membrane"/>
    <property type="evidence" value="ECO:0007669"/>
    <property type="project" value="UniProtKB-SubCell"/>
</dbReference>
<feature type="transmembrane region" description="Helical" evidence="10">
    <location>
        <begin position="12"/>
        <end position="34"/>
    </location>
</feature>
<dbReference type="PANTHER" id="PTHR33121:SF80">
    <property type="entry name" value="CYCLIC DI-GMP PHOSPHODIESTERASE PDEL"/>
    <property type="match status" value="1"/>
</dbReference>
<keyword evidence="8 10" id="KW-0472">Membrane</keyword>
<dbReference type="PROSITE" id="PS50883">
    <property type="entry name" value="EAL"/>
    <property type="match status" value="1"/>
</dbReference>
<evidence type="ECO:0000313" key="14">
    <source>
        <dbReference type="Proteomes" id="UP000297720"/>
    </source>
</evidence>
<dbReference type="CDD" id="cd01948">
    <property type="entry name" value="EAL"/>
    <property type="match status" value="1"/>
</dbReference>
<evidence type="ECO:0000313" key="12">
    <source>
        <dbReference type="EMBL" id="TFF80003.1"/>
    </source>
</evidence>
<feature type="transmembrane region" description="Helical" evidence="10">
    <location>
        <begin position="200"/>
        <end position="221"/>
    </location>
</feature>
<evidence type="ECO:0000259" key="11">
    <source>
        <dbReference type="PROSITE" id="PS50883"/>
    </source>
</evidence>
<evidence type="ECO:0000256" key="10">
    <source>
        <dbReference type="SAM" id="Phobius"/>
    </source>
</evidence>
<dbReference type="EMBL" id="QORL01000004">
    <property type="protein sequence ID" value="TFF80003.1"/>
    <property type="molecule type" value="Genomic_DNA"/>
</dbReference>
<evidence type="ECO:0000256" key="6">
    <source>
        <dbReference type="ARBA" id="ARBA00022801"/>
    </source>
</evidence>
<dbReference type="EMBL" id="QORK01000004">
    <property type="protein sequence ID" value="TFF83081.1"/>
    <property type="molecule type" value="Genomic_DNA"/>
</dbReference>
<comment type="subcellular location">
    <subcellularLocation>
        <location evidence="1">Cell membrane</location>
        <topology evidence="1">Multi-pass membrane protein</topology>
    </subcellularLocation>
</comment>
<dbReference type="Gene3D" id="3.20.20.450">
    <property type="entry name" value="EAL domain"/>
    <property type="match status" value="1"/>
</dbReference>
<dbReference type="FunFam" id="3.20.20.450:FF:000001">
    <property type="entry name" value="Cyclic di-GMP phosphodiesterase yahA"/>
    <property type="match status" value="1"/>
</dbReference>
<keyword evidence="5 10" id="KW-0812">Transmembrane</keyword>
<name>A0A5F0KF02_9GAMM</name>
<dbReference type="Pfam" id="PF00563">
    <property type="entry name" value="EAL"/>
    <property type="match status" value="1"/>
</dbReference>
<keyword evidence="6" id="KW-0378">Hydrolase</keyword>
<dbReference type="Proteomes" id="UP000297914">
    <property type="component" value="Unassembled WGS sequence"/>
</dbReference>
<dbReference type="GO" id="GO:0071111">
    <property type="term" value="F:cyclic-guanylate-specific phosphodiesterase activity"/>
    <property type="evidence" value="ECO:0007669"/>
    <property type="project" value="UniProtKB-EC"/>
</dbReference>
<keyword evidence="4" id="KW-0973">c-di-GMP</keyword>
<sequence length="520" mass="58050">MPYSLRLDTAHPWLRLLLALLVFSVPMLLGTWGLHSHYLRNLLLESEGAATQTVTLLETMLGHADEANRRALPLLDQSCAPVLPALRQQVAEVPFVRSVNLARHGSIYCTSFFGPYRMAYSVEHFVKGMLQLGNVSPIRQDHPFLVVRAAKGRRAALSVIDGDYLSFMLNLKDPSLEIRLKVGERWLDQRGHLFMRSPEALPHGGVMMSSTVYPFSIYVGYRSPSNWQGLLQTHRFGLLLLAGVSAGFALLIWWLLGRPRSPANELARALRGREFVPYLQPLVESGSGRIVGGEVLMRWQHPDMGLVRPDLFIPQAEACGLIVPMTTLLMEEVGRQLADEQAALPRGCHISFNISAAHCRDDILIGECRRFLDRFEPGRIILVLELTERELLAADPHTLALFKALDEMGVQLALDDFGTGHSSLVYLQQFHVDYLKIDQSFIRRIGTESLSEHIVDNVIDLGRRLGLSLVAEGVETEQQAAYLRAKGVHYQQGYLFAHPMPLREFCRVLALGEAPAGSAA</sequence>
<evidence type="ECO:0000256" key="5">
    <source>
        <dbReference type="ARBA" id="ARBA00022692"/>
    </source>
</evidence>
<dbReference type="RefSeq" id="WP_134694786.1">
    <property type="nucleotide sequence ID" value="NZ_QORJ01000004.1"/>
</dbReference>
<evidence type="ECO:0000256" key="3">
    <source>
        <dbReference type="ARBA" id="ARBA00022475"/>
    </source>
</evidence>
<evidence type="ECO:0000313" key="13">
    <source>
        <dbReference type="EMBL" id="TFF83081.1"/>
    </source>
</evidence>
<feature type="transmembrane region" description="Helical" evidence="10">
    <location>
        <begin position="236"/>
        <end position="256"/>
    </location>
</feature>
<reference evidence="13 15" key="1">
    <citation type="submission" date="2018-06" db="EMBL/GenBank/DDBJ databases">
        <title>Occurrence of a novel blaKPC-2- and qnrS2- harbouring IncP6 plasmid from Aeromonas taiwanensis isolates recovered from the river sediments.</title>
        <authorList>
            <person name="Zheng B."/>
            <person name="Yu X."/>
            <person name="Xiao Y."/>
        </authorList>
    </citation>
    <scope>NUCLEOTIDE SEQUENCE [LARGE SCALE GENOMIC DNA]</scope>
    <source>
        <strain evidence="12 14">1713</strain>
        <strain evidence="13 15">198</strain>
    </source>
</reference>
<dbReference type="Pfam" id="PF12792">
    <property type="entry name" value="CSS-motif"/>
    <property type="match status" value="1"/>
</dbReference>
<dbReference type="SMART" id="SM00052">
    <property type="entry name" value="EAL"/>
    <property type="match status" value="1"/>
</dbReference>
<accession>A0A5F0KF02</accession>
<gene>
    <name evidence="12" type="ORF">DRM93_03235</name>
    <name evidence="13" type="ORF">DRM94_03235</name>
</gene>
<dbReference type="OrthoDB" id="675397at2"/>
<keyword evidence="14" id="KW-1185">Reference proteome</keyword>
<evidence type="ECO:0000256" key="7">
    <source>
        <dbReference type="ARBA" id="ARBA00022989"/>
    </source>
</evidence>
<keyword evidence="3" id="KW-1003">Cell membrane</keyword>